<evidence type="ECO:0000313" key="3">
    <source>
        <dbReference type="Proteomes" id="UP001362999"/>
    </source>
</evidence>
<proteinExistence type="predicted"/>
<name>A0AAW0BS76_9AGAR</name>
<accession>A0AAW0BS76</accession>
<dbReference type="Proteomes" id="UP001362999">
    <property type="component" value="Unassembled WGS sequence"/>
</dbReference>
<dbReference type="EMBL" id="JAWWNJ010000027">
    <property type="protein sequence ID" value="KAK7029072.1"/>
    <property type="molecule type" value="Genomic_DNA"/>
</dbReference>
<gene>
    <name evidence="2" type="ORF">R3P38DRAFT_2775663</name>
</gene>
<dbReference type="AlphaFoldDB" id="A0AAW0BS76"/>
<keyword evidence="3" id="KW-1185">Reference proteome</keyword>
<comment type="caution">
    <text evidence="2">The sequence shown here is derived from an EMBL/GenBank/DDBJ whole genome shotgun (WGS) entry which is preliminary data.</text>
</comment>
<reference evidence="2 3" key="1">
    <citation type="journal article" date="2024" name="J Genomics">
        <title>Draft genome sequencing and assembly of Favolaschia claudopus CIRM-BRFM 2984 isolated from oak limbs.</title>
        <authorList>
            <person name="Navarro D."/>
            <person name="Drula E."/>
            <person name="Chaduli D."/>
            <person name="Cazenave R."/>
            <person name="Ahrendt S."/>
            <person name="Wang J."/>
            <person name="Lipzen A."/>
            <person name="Daum C."/>
            <person name="Barry K."/>
            <person name="Grigoriev I.V."/>
            <person name="Favel A."/>
            <person name="Rosso M.N."/>
            <person name="Martin F."/>
        </authorList>
    </citation>
    <scope>NUCLEOTIDE SEQUENCE [LARGE SCALE GENOMIC DNA]</scope>
    <source>
        <strain evidence="2 3">CIRM-BRFM 2984</strain>
    </source>
</reference>
<evidence type="ECO:0000313" key="2">
    <source>
        <dbReference type="EMBL" id="KAK7029072.1"/>
    </source>
</evidence>
<evidence type="ECO:0000256" key="1">
    <source>
        <dbReference type="SAM" id="MobiDB-lite"/>
    </source>
</evidence>
<sequence>MYPSPPLPYLPPILLLTLNASFSSLGHFTLPSDASFGARIFVKRSMQVARRLRHYHHIQPPSPSPGLAAAAVVGEIVEGTLSWNRRRPATSHCPSLSAAAPSTLYNTVGVDVDICAAPSRTKPPLKLTSKQMPVGKEITREARQEMSGEVNAWDWCLKAREGLSSNYLEVLSKLLTLILGRIYHLAQTLFPTFRWCSAEGDSLNGKFVRRVLEEDHPGRESDSSIVRGDEASKPMFVTGPSGTLRLSLFTLGTRWSQALEVRPTPHKDIPGWGTFRGLENSIRPLRGYCGGSGGFYIFGDAPARRVRTYSHYRHSADMLTPHIRSINRESKNPRNDPSCRKIIKRFRTSTIHRSGSSIYPQPPNIETENLEGRQPDYPQSVVFPFIQMESPTDKQHYSDNLLRRACVLRARNMGSTGGAECVAALTSSIVKDNRRAAQDGEKQVTLRAGSNKALKKKRKHGHNYGCGGEANQGKRSSAERDRSAWKRAPYNRASLPPDEQDGRIGGRHLVGVVKLKVDGRSVTVVKVKKGIKNDVQNNELTVAGLESLH</sequence>
<feature type="compositionally biased region" description="Basic and acidic residues" evidence="1">
    <location>
        <begin position="433"/>
        <end position="444"/>
    </location>
</feature>
<organism evidence="2 3">
    <name type="scientific">Favolaschia claudopus</name>
    <dbReference type="NCBI Taxonomy" id="2862362"/>
    <lineage>
        <taxon>Eukaryota</taxon>
        <taxon>Fungi</taxon>
        <taxon>Dikarya</taxon>
        <taxon>Basidiomycota</taxon>
        <taxon>Agaricomycotina</taxon>
        <taxon>Agaricomycetes</taxon>
        <taxon>Agaricomycetidae</taxon>
        <taxon>Agaricales</taxon>
        <taxon>Marasmiineae</taxon>
        <taxon>Mycenaceae</taxon>
        <taxon>Favolaschia</taxon>
    </lineage>
</organism>
<feature type="compositionally biased region" description="Basic residues" evidence="1">
    <location>
        <begin position="453"/>
        <end position="462"/>
    </location>
</feature>
<protein>
    <submittedName>
        <fullName evidence="2">Uncharacterized protein</fullName>
    </submittedName>
</protein>
<feature type="region of interest" description="Disordered" evidence="1">
    <location>
        <begin position="433"/>
        <end position="504"/>
    </location>
</feature>